<dbReference type="InterPro" id="IPR011256">
    <property type="entry name" value="Reg_factor_effector_dom_sf"/>
</dbReference>
<dbReference type="Pfam" id="PF14526">
    <property type="entry name" value="Cass2"/>
    <property type="match status" value="1"/>
</dbReference>
<dbReference type="PANTHER" id="PTHR36444:SF2">
    <property type="entry name" value="TRANSCRIPTIONAL REGULATOR PROTEIN YOBU-RELATED"/>
    <property type="match status" value="1"/>
</dbReference>
<keyword evidence="4" id="KW-1185">Reference proteome</keyword>
<organism evidence="3 4">
    <name type="scientific">Candidatus Chromulinivorax destructor</name>
    <dbReference type="NCBI Taxonomy" id="2066483"/>
    <lineage>
        <taxon>Bacteria</taxon>
        <taxon>Candidatus Babelota</taxon>
        <taxon>Candidatus Babeliae</taxon>
        <taxon>Candidatus Babeliales</taxon>
        <taxon>Candidatus Chromulinivoraceae</taxon>
        <taxon>Candidatus Chromulinivorax</taxon>
    </lineage>
</organism>
<gene>
    <name evidence="3" type="ORF">C0J27_01080</name>
</gene>
<dbReference type="OrthoDB" id="9801008at2"/>
<dbReference type="EMBL" id="CP025544">
    <property type="protein sequence ID" value="AXK60343.1"/>
    <property type="molecule type" value="Genomic_DNA"/>
</dbReference>
<feature type="domain" description="AraC effector-binding" evidence="2">
    <location>
        <begin position="62"/>
        <end position="211"/>
    </location>
</feature>
<evidence type="ECO:0000256" key="1">
    <source>
        <dbReference type="SAM" id="MobiDB-lite"/>
    </source>
</evidence>
<dbReference type="SUPFAM" id="SSF55136">
    <property type="entry name" value="Probable bacterial effector-binding domain"/>
    <property type="match status" value="1"/>
</dbReference>
<evidence type="ECO:0000313" key="3">
    <source>
        <dbReference type="EMBL" id="AXK60343.1"/>
    </source>
</evidence>
<dbReference type="InterPro" id="IPR029441">
    <property type="entry name" value="Cass2"/>
</dbReference>
<reference evidence="3 4" key="1">
    <citation type="submission" date="2017-12" db="EMBL/GenBank/DDBJ databases">
        <title>Chromulinavorax destructans is a abundant pathogen of dominant heterotrophic picoflagllates.</title>
        <authorList>
            <person name="Deeg C.M."/>
            <person name="Zimmer M."/>
            <person name="Suttle C.A."/>
        </authorList>
    </citation>
    <scope>NUCLEOTIDE SEQUENCE [LARGE SCALE GENOMIC DNA]</scope>
    <source>
        <strain evidence="3 4">SeV1</strain>
    </source>
</reference>
<dbReference type="Gene3D" id="3.20.80.10">
    <property type="entry name" value="Regulatory factor, effector binding domain"/>
    <property type="match status" value="1"/>
</dbReference>
<name>A0A345ZAM6_9BACT</name>
<dbReference type="AlphaFoldDB" id="A0A345ZAM6"/>
<proteinExistence type="predicted"/>
<dbReference type="SMART" id="SM00871">
    <property type="entry name" value="AraC_E_bind"/>
    <property type="match status" value="1"/>
</dbReference>
<evidence type="ECO:0000259" key="2">
    <source>
        <dbReference type="SMART" id="SM00871"/>
    </source>
</evidence>
<dbReference type="KEGG" id="cdes:C0J27_01080"/>
<dbReference type="InterPro" id="IPR053182">
    <property type="entry name" value="YobU-like_regulator"/>
</dbReference>
<feature type="region of interest" description="Disordered" evidence="1">
    <location>
        <begin position="217"/>
        <end position="239"/>
    </location>
</feature>
<evidence type="ECO:0000313" key="4">
    <source>
        <dbReference type="Proteomes" id="UP000254834"/>
    </source>
</evidence>
<sequence>MPYGIFYSVILYCKITMHYVFEQIFMHFIYNFSYETKLIFLLCLQSDILKNISIYKGRFMELDYEIVRKPKQYIIGLVVRTDNEKAMKDIPTICEKFQDGWQEKIKNCVNDNIVCAYMEYDEDHTKPYTYIIGCVVSSCDYVPAGMACKELAEGIYAKIEVFGSYPESLLAAWEDIWDLDIDRAYTTDFEVYNQYFTEENDYYFSIYLSLPIESVDPDDVFEDEEDGDEDDFDFEDDQE</sequence>
<dbReference type="Proteomes" id="UP000254834">
    <property type="component" value="Chromosome"/>
</dbReference>
<protein>
    <recommendedName>
        <fullName evidence="2">AraC effector-binding domain-containing protein</fullName>
    </recommendedName>
</protein>
<dbReference type="InterPro" id="IPR010499">
    <property type="entry name" value="AraC_E-bd"/>
</dbReference>
<accession>A0A345ZAM6</accession>
<dbReference type="PANTHER" id="PTHR36444">
    <property type="entry name" value="TRANSCRIPTIONAL REGULATOR PROTEIN YOBU-RELATED"/>
    <property type="match status" value="1"/>
</dbReference>